<reference evidence="5 6" key="1">
    <citation type="submission" date="2019-06" db="EMBL/GenBank/DDBJ databases">
        <title>Sorghum-associated microbial communities from plants grown in Nebraska, USA.</title>
        <authorList>
            <person name="Schachtman D."/>
        </authorList>
    </citation>
    <scope>NUCLEOTIDE SEQUENCE [LARGE SCALE GENOMIC DNA]</scope>
    <source>
        <strain evidence="5 6">1209</strain>
    </source>
</reference>
<protein>
    <submittedName>
        <fullName evidence="5">CRP/FNR family transcriptional regulator</fullName>
    </submittedName>
</protein>
<accession>A0A561PRB9</accession>
<dbReference type="InterPro" id="IPR014710">
    <property type="entry name" value="RmlC-like_jellyroll"/>
</dbReference>
<dbReference type="SUPFAM" id="SSF51206">
    <property type="entry name" value="cAMP-binding domain-like"/>
    <property type="match status" value="1"/>
</dbReference>
<dbReference type="PRINTS" id="PR00034">
    <property type="entry name" value="HTHCRP"/>
</dbReference>
<sequence>MQIDYNILITYGGVARKLPKGAIIFHEGGTPLFYYQVVEGSVKIFTSNADGKELIQGMFSAGQSFGEPPLMVGKCYPTTAQTLTSCVVIRIARENLLEILKNYPEITEKLLFTFAERIYNKTTAAQVWVSPTPEEKIMLFLKHLNVHLTSATTDLVPYTRQQIADFTGLRVETVIRTLVRMSKKGMVKIIDHKLYYQ</sequence>
<dbReference type="AlphaFoldDB" id="A0A561PRB9"/>
<dbReference type="PROSITE" id="PS50042">
    <property type="entry name" value="CNMP_BINDING_3"/>
    <property type="match status" value="1"/>
</dbReference>
<evidence type="ECO:0000259" key="4">
    <source>
        <dbReference type="PROSITE" id="PS50042"/>
    </source>
</evidence>
<dbReference type="RefSeq" id="WP_145670616.1">
    <property type="nucleotide sequence ID" value="NZ_VIWO01000004.1"/>
</dbReference>
<keyword evidence="6" id="KW-1185">Reference proteome</keyword>
<organism evidence="5 6">
    <name type="scientific">Chitinophaga polysaccharea</name>
    <dbReference type="NCBI Taxonomy" id="1293035"/>
    <lineage>
        <taxon>Bacteria</taxon>
        <taxon>Pseudomonadati</taxon>
        <taxon>Bacteroidota</taxon>
        <taxon>Chitinophagia</taxon>
        <taxon>Chitinophagales</taxon>
        <taxon>Chitinophagaceae</taxon>
        <taxon>Chitinophaga</taxon>
    </lineage>
</organism>
<evidence type="ECO:0000256" key="1">
    <source>
        <dbReference type="ARBA" id="ARBA00023015"/>
    </source>
</evidence>
<dbReference type="SMART" id="SM00100">
    <property type="entry name" value="cNMP"/>
    <property type="match status" value="1"/>
</dbReference>
<evidence type="ECO:0000256" key="2">
    <source>
        <dbReference type="ARBA" id="ARBA00023125"/>
    </source>
</evidence>
<feature type="domain" description="Cyclic nucleotide-binding" evidence="4">
    <location>
        <begin position="16"/>
        <end position="117"/>
    </location>
</feature>
<keyword evidence="1" id="KW-0805">Transcription regulation</keyword>
<dbReference type="EMBL" id="VIWO01000004">
    <property type="protein sequence ID" value="TWF40631.1"/>
    <property type="molecule type" value="Genomic_DNA"/>
</dbReference>
<dbReference type="PANTHER" id="PTHR24567:SF28">
    <property type="entry name" value="LISTERIOLYSIN REGULATORY PROTEIN"/>
    <property type="match status" value="1"/>
</dbReference>
<comment type="caution">
    <text evidence="5">The sequence shown here is derived from an EMBL/GenBank/DDBJ whole genome shotgun (WGS) entry which is preliminary data.</text>
</comment>
<evidence type="ECO:0000313" key="5">
    <source>
        <dbReference type="EMBL" id="TWF40631.1"/>
    </source>
</evidence>
<dbReference type="CDD" id="cd00038">
    <property type="entry name" value="CAP_ED"/>
    <property type="match status" value="1"/>
</dbReference>
<dbReference type="InterPro" id="IPR036390">
    <property type="entry name" value="WH_DNA-bd_sf"/>
</dbReference>
<dbReference type="Gene3D" id="2.60.120.10">
    <property type="entry name" value="Jelly Rolls"/>
    <property type="match status" value="1"/>
</dbReference>
<dbReference type="PANTHER" id="PTHR24567">
    <property type="entry name" value="CRP FAMILY TRANSCRIPTIONAL REGULATORY PROTEIN"/>
    <property type="match status" value="1"/>
</dbReference>
<dbReference type="InterPro" id="IPR050397">
    <property type="entry name" value="Env_Response_Regulators"/>
</dbReference>
<dbReference type="InterPro" id="IPR036388">
    <property type="entry name" value="WH-like_DNA-bd_sf"/>
</dbReference>
<dbReference type="Pfam" id="PF13545">
    <property type="entry name" value="HTH_Crp_2"/>
    <property type="match status" value="1"/>
</dbReference>
<dbReference type="Gene3D" id="1.10.10.10">
    <property type="entry name" value="Winged helix-like DNA-binding domain superfamily/Winged helix DNA-binding domain"/>
    <property type="match status" value="1"/>
</dbReference>
<gene>
    <name evidence="5" type="ORF">FHW36_104314</name>
</gene>
<dbReference type="InterPro" id="IPR012318">
    <property type="entry name" value="HTH_CRP"/>
</dbReference>
<evidence type="ECO:0000313" key="6">
    <source>
        <dbReference type="Proteomes" id="UP000320811"/>
    </source>
</evidence>
<dbReference type="InterPro" id="IPR018490">
    <property type="entry name" value="cNMP-bd_dom_sf"/>
</dbReference>
<dbReference type="SUPFAM" id="SSF46785">
    <property type="entry name" value="Winged helix' DNA-binding domain"/>
    <property type="match status" value="1"/>
</dbReference>
<keyword evidence="2" id="KW-0238">DNA-binding</keyword>
<evidence type="ECO:0000256" key="3">
    <source>
        <dbReference type="ARBA" id="ARBA00023163"/>
    </source>
</evidence>
<dbReference type="InterPro" id="IPR000595">
    <property type="entry name" value="cNMP-bd_dom"/>
</dbReference>
<dbReference type="GO" id="GO:0005829">
    <property type="term" value="C:cytosol"/>
    <property type="evidence" value="ECO:0007669"/>
    <property type="project" value="TreeGrafter"/>
</dbReference>
<keyword evidence="3" id="KW-0804">Transcription</keyword>
<dbReference type="GO" id="GO:0003677">
    <property type="term" value="F:DNA binding"/>
    <property type="evidence" value="ECO:0007669"/>
    <property type="project" value="UniProtKB-KW"/>
</dbReference>
<dbReference type="Proteomes" id="UP000320811">
    <property type="component" value="Unassembled WGS sequence"/>
</dbReference>
<proteinExistence type="predicted"/>
<dbReference type="Pfam" id="PF00027">
    <property type="entry name" value="cNMP_binding"/>
    <property type="match status" value="1"/>
</dbReference>
<name>A0A561PRB9_9BACT</name>
<dbReference type="OrthoDB" id="667966at2"/>
<dbReference type="GO" id="GO:0003700">
    <property type="term" value="F:DNA-binding transcription factor activity"/>
    <property type="evidence" value="ECO:0007669"/>
    <property type="project" value="TreeGrafter"/>
</dbReference>